<evidence type="ECO:0000313" key="2">
    <source>
        <dbReference type="EMBL" id="PJE73422.1"/>
    </source>
</evidence>
<dbReference type="AlphaFoldDB" id="A0A2M8L9W8"/>
<dbReference type="EMBL" id="PFER01000040">
    <property type="protein sequence ID" value="PJE73422.1"/>
    <property type="molecule type" value="Genomic_DNA"/>
</dbReference>
<accession>A0A2M8L9W8</accession>
<sequence>MMIKSKKLKVKSQRSGNGFSLMEVIVVIAIVGVITTFAGVSFSAFRNAKLLDSTAQDILSLINTARVKSISSENASRYGVHFEADRAVLFAGNSFVEPSASNMELNLSPSVEISEVSLFGEGADVVFERITGETGNYGSVTVRISSDASKTKIIEIRSAGSVEIK</sequence>
<organism evidence="2 3">
    <name type="scientific">Candidatus Terrybacteria bacterium CG10_big_fil_rev_8_21_14_0_10_41_10</name>
    <dbReference type="NCBI Taxonomy" id="1975026"/>
    <lineage>
        <taxon>Bacteria</taxon>
        <taxon>Candidatus Terryibacteriota</taxon>
    </lineage>
</organism>
<protein>
    <recommendedName>
        <fullName evidence="4">General secretion pathway GspH domain-containing protein</fullName>
    </recommendedName>
</protein>
<dbReference type="InterPro" id="IPR045584">
    <property type="entry name" value="Pilin-like"/>
</dbReference>
<evidence type="ECO:0000313" key="3">
    <source>
        <dbReference type="Proteomes" id="UP000230959"/>
    </source>
</evidence>
<keyword evidence="1" id="KW-0812">Transmembrane</keyword>
<evidence type="ECO:0008006" key="4">
    <source>
        <dbReference type="Google" id="ProtNLM"/>
    </source>
</evidence>
<gene>
    <name evidence="2" type="ORF">COV02_02820</name>
</gene>
<proteinExistence type="predicted"/>
<dbReference type="SUPFAM" id="SSF54523">
    <property type="entry name" value="Pili subunits"/>
    <property type="match status" value="1"/>
</dbReference>
<name>A0A2M8L9W8_9BACT</name>
<keyword evidence="1" id="KW-0472">Membrane</keyword>
<dbReference type="Gene3D" id="3.30.700.10">
    <property type="entry name" value="Glycoprotein, Type 4 Pilin"/>
    <property type="match status" value="1"/>
</dbReference>
<evidence type="ECO:0000256" key="1">
    <source>
        <dbReference type="SAM" id="Phobius"/>
    </source>
</evidence>
<keyword evidence="1" id="KW-1133">Transmembrane helix</keyword>
<dbReference type="Proteomes" id="UP000230959">
    <property type="component" value="Unassembled WGS sequence"/>
</dbReference>
<reference evidence="3" key="1">
    <citation type="submission" date="2017-09" db="EMBL/GenBank/DDBJ databases">
        <title>Depth-based differentiation of microbial function through sediment-hosted aquifers and enrichment of novel symbionts in the deep terrestrial subsurface.</title>
        <authorList>
            <person name="Probst A.J."/>
            <person name="Ladd B."/>
            <person name="Jarett J.K."/>
            <person name="Geller-Mcgrath D.E."/>
            <person name="Sieber C.M.K."/>
            <person name="Emerson J.B."/>
            <person name="Anantharaman K."/>
            <person name="Thomas B.C."/>
            <person name="Malmstrom R."/>
            <person name="Stieglmeier M."/>
            <person name="Klingl A."/>
            <person name="Woyke T."/>
            <person name="Ryan C.M."/>
            <person name="Banfield J.F."/>
        </authorList>
    </citation>
    <scope>NUCLEOTIDE SEQUENCE [LARGE SCALE GENOMIC DNA]</scope>
</reference>
<comment type="caution">
    <text evidence="2">The sequence shown here is derived from an EMBL/GenBank/DDBJ whole genome shotgun (WGS) entry which is preliminary data.</text>
</comment>
<dbReference type="NCBIfam" id="TIGR02532">
    <property type="entry name" value="IV_pilin_GFxxxE"/>
    <property type="match status" value="1"/>
</dbReference>
<dbReference type="InterPro" id="IPR012902">
    <property type="entry name" value="N_methyl_site"/>
</dbReference>
<feature type="transmembrane region" description="Helical" evidence="1">
    <location>
        <begin position="21"/>
        <end position="45"/>
    </location>
</feature>
<dbReference type="Pfam" id="PF07963">
    <property type="entry name" value="N_methyl"/>
    <property type="match status" value="1"/>
</dbReference>